<dbReference type="AlphaFoldDB" id="A0A7J7PBG3"/>
<dbReference type="InterPro" id="IPR000916">
    <property type="entry name" value="Bet_v_I/MLP"/>
</dbReference>
<organism evidence="3 4">
    <name type="scientific">Kingdonia uniflora</name>
    <dbReference type="NCBI Taxonomy" id="39325"/>
    <lineage>
        <taxon>Eukaryota</taxon>
        <taxon>Viridiplantae</taxon>
        <taxon>Streptophyta</taxon>
        <taxon>Embryophyta</taxon>
        <taxon>Tracheophyta</taxon>
        <taxon>Spermatophyta</taxon>
        <taxon>Magnoliopsida</taxon>
        <taxon>Ranunculales</taxon>
        <taxon>Circaeasteraceae</taxon>
        <taxon>Kingdonia</taxon>
    </lineage>
</organism>
<dbReference type="Gene3D" id="3.30.530.20">
    <property type="match status" value="1"/>
</dbReference>
<dbReference type="SUPFAM" id="SSF55961">
    <property type="entry name" value="Bet v1-like"/>
    <property type="match status" value="1"/>
</dbReference>
<dbReference type="CDD" id="cd07816">
    <property type="entry name" value="Bet_v1-like"/>
    <property type="match status" value="1"/>
</dbReference>
<keyword evidence="4" id="KW-1185">Reference proteome</keyword>
<dbReference type="InterPro" id="IPR024949">
    <property type="entry name" value="Bet_v_I_allergen"/>
</dbReference>
<proteinExistence type="inferred from homology"/>
<protein>
    <recommendedName>
        <fullName evidence="2">Bet v I/Major latex protein domain-containing protein</fullName>
    </recommendedName>
</protein>
<gene>
    <name evidence="3" type="ORF">GIB67_020503</name>
</gene>
<dbReference type="GO" id="GO:0005737">
    <property type="term" value="C:cytoplasm"/>
    <property type="evidence" value="ECO:0007669"/>
    <property type="project" value="TreeGrafter"/>
</dbReference>
<reference evidence="3 4" key="1">
    <citation type="journal article" date="2020" name="IScience">
        <title>Genome Sequencing of the Endangered Kingdonia uniflora (Circaeasteraceae, Ranunculales) Reveals Potential Mechanisms of Evolutionary Specialization.</title>
        <authorList>
            <person name="Sun Y."/>
            <person name="Deng T."/>
            <person name="Zhang A."/>
            <person name="Moore M.J."/>
            <person name="Landis J.B."/>
            <person name="Lin N."/>
            <person name="Zhang H."/>
            <person name="Zhang X."/>
            <person name="Huang J."/>
            <person name="Zhang X."/>
            <person name="Sun H."/>
            <person name="Wang H."/>
        </authorList>
    </citation>
    <scope>NUCLEOTIDE SEQUENCE [LARGE SCALE GENOMIC DNA]</scope>
    <source>
        <strain evidence="3">TB1705</strain>
        <tissue evidence="3">Leaf</tissue>
    </source>
</reference>
<dbReference type="Proteomes" id="UP000541444">
    <property type="component" value="Unassembled WGS sequence"/>
</dbReference>
<evidence type="ECO:0000313" key="4">
    <source>
        <dbReference type="Proteomes" id="UP000541444"/>
    </source>
</evidence>
<dbReference type="OrthoDB" id="1880172at2759"/>
<sequence>MTSGTFSEEFTSPITVARLWKATVVDSHILIPKIAPQFVESINLEGDGGAGTIKTFKFTEAVKEVSIVKNRVDELDQENFSYKYTVIEGNDKYESSAFQIKLEASPEGGSICKISGEYKTVDGHVPTEEESKTLKEGTLKMFKGIETYLIASPDAYA</sequence>
<dbReference type="GO" id="GO:0004864">
    <property type="term" value="F:protein phosphatase inhibitor activity"/>
    <property type="evidence" value="ECO:0007669"/>
    <property type="project" value="InterPro"/>
</dbReference>
<dbReference type="GO" id="GO:0038023">
    <property type="term" value="F:signaling receptor activity"/>
    <property type="evidence" value="ECO:0007669"/>
    <property type="project" value="InterPro"/>
</dbReference>
<dbReference type="PANTHER" id="PTHR31213">
    <property type="entry name" value="OS08G0374000 PROTEIN-RELATED"/>
    <property type="match status" value="1"/>
</dbReference>
<dbReference type="PANTHER" id="PTHR31213:SF201">
    <property type="entry name" value="OS03G0300400 PROTEIN"/>
    <property type="match status" value="1"/>
</dbReference>
<dbReference type="GO" id="GO:0006952">
    <property type="term" value="P:defense response"/>
    <property type="evidence" value="ECO:0007669"/>
    <property type="project" value="InterPro"/>
</dbReference>
<comment type="caution">
    <text evidence="3">The sequence shown here is derived from an EMBL/GenBank/DDBJ whole genome shotgun (WGS) entry which is preliminary data.</text>
</comment>
<dbReference type="FunFam" id="3.30.530.20:FF:000007">
    <property type="entry name" value="Major pollen allergen Bet v 1-A"/>
    <property type="match status" value="1"/>
</dbReference>
<dbReference type="PRINTS" id="PR00634">
    <property type="entry name" value="BETALLERGEN"/>
</dbReference>
<evidence type="ECO:0000313" key="3">
    <source>
        <dbReference type="EMBL" id="KAF6176781.1"/>
    </source>
</evidence>
<dbReference type="GO" id="GO:0010427">
    <property type="term" value="F:abscisic acid binding"/>
    <property type="evidence" value="ECO:0007669"/>
    <property type="project" value="InterPro"/>
</dbReference>
<accession>A0A7J7PBG3</accession>
<dbReference type="Pfam" id="PF00407">
    <property type="entry name" value="Bet_v_1"/>
    <property type="match status" value="1"/>
</dbReference>
<name>A0A7J7PBG3_9MAGN</name>
<evidence type="ECO:0000256" key="1">
    <source>
        <dbReference type="ARBA" id="ARBA00009744"/>
    </source>
</evidence>
<dbReference type="InterPro" id="IPR023393">
    <property type="entry name" value="START-like_dom_sf"/>
</dbReference>
<comment type="similarity">
    <text evidence="1">Belongs to the BetVI family.</text>
</comment>
<dbReference type="InterPro" id="IPR050279">
    <property type="entry name" value="Plant_def-hormone_signal"/>
</dbReference>
<dbReference type="GO" id="GO:0009738">
    <property type="term" value="P:abscisic acid-activated signaling pathway"/>
    <property type="evidence" value="ECO:0007669"/>
    <property type="project" value="InterPro"/>
</dbReference>
<dbReference type="SMART" id="SM01037">
    <property type="entry name" value="Bet_v_1"/>
    <property type="match status" value="1"/>
</dbReference>
<dbReference type="GO" id="GO:0005634">
    <property type="term" value="C:nucleus"/>
    <property type="evidence" value="ECO:0007669"/>
    <property type="project" value="TreeGrafter"/>
</dbReference>
<dbReference type="EMBL" id="JACGCM010000045">
    <property type="protein sequence ID" value="KAF6176781.1"/>
    <property type="molecule type" value="Genomic_DNA"/>
</dbReference>
<feature type="domain" description="Bet v I/Major latex protein" evidence="2">
    <location>
        <begin position="1"/>
        <end position="152"/>
    </location>
</feature>
<evidence type="ECO:0000259" key="2">
    <source>
        <dbReference type="SMART" id="SM01037"/>
    </source>
</evidence>